<feature type="transmembrane region" description="Helical" evidence="1">
    <location>
        <begin position="102"/>
        <end position="122"/>
    </location>
</feature>
<feature type="transmembrane region" description="Helical" evidence="1">
    <location>
        <begin position="59"/>
        <end position="90"/>
    </location>
</feature>
<organism evidence="2 3">
    <name type="scientific">Candidatus Stercoripulliclostridium merdipullorum</name>
    <dbReference type="NCBI Taxonomy" id="2840952"/>
    <lineage>
        <taxon>Bacteria</taxon>
        <taxon>Bacillati</taxon>
        <taxon>Bacillota</taxon>
        <taxon>Clostridia</taxon>
        <taxon>Eubacteriales</taxon>
        <taxon>Candidatus Stercoripulliclostridium</taxon>
    </lineage>
</organism>
<keyword evidence="1" id="KW-0472">Membrane</keyword>
<keyword evidence="1" id="KW-0812">Transmembrane</keyword>
<keyword evidence="1" id="KW-1133">Transmembrane helix</keyword>
<comment type="caution">
    <text evidence="2">The sequence shown here is derived from an EMBL/GenBank/DDBJ whole genome shotgun (WGS) entry which is preliminary data.</text>
</comment>
<proteinExistence type="predicted"/>
<evidence type="ECO:0000313" key="2">
    <source>
        <dbReference type="EMBL" id="HIV00849.1"/>
    </source>
</evidence>
<dbReference type="EMBL" id="DVOH01000057">
    <property type="protein sequence ID" value="HIV00849.1"/>
    <property type="molecule type" value="Genomic_DNA"/>
</dbReference>
<reference evidence="2" key="1">
    <citation type="submission" date="2020-10" db="EMBL/GenBank/DDBJ databases">
        <authorList>
            <person name="Gilroy R."/>
        </authorList>
    </citation>
    <scope>NUCLEOTIDE SEQUENCE</scope>
    <source>
        <strain evidence="2">23406</strain>
    </source>
</reference>
<protein>
    <submittedName>
        <fullName evidence="2">Uncharacterized protein</fullName>
    </submittedName>
</protein>
<sequence>MRRQRFSAKKIALAAVGAAISLLGVIASFYIGNLTLTFNVLAAAGLLLPLSQKCYRESVLAYVAVCGLGAIFANVKILTFVLVTGLYTILTVAAEDKNLKWWIAYPVKIIYACFTFCVFYYLTSILVVDLERLGIADWKGSTLYLVFNVIYVAAFLIYDALLLWCNRYLRPVIRKAAKLPPEE</sequence>
<gene>
    <name evidence="2" type="ORF">IAB14_07035</name>
</gene>
<evidence type="ECO:0000256" key="1">
    <source>
        <dbReference type="SAM" id="Phobius"/>
    </source>
</evidence>
<feature type="transmembrane region" description="Helical" evidence="1">
    <location>
        <begin position="12"/>
        <end position="31"/>
    </location>
</feature>
<evidence type="ECO:0000313" key="3">
    <source>
        <dbReference type="Proteomes" id="UP000886891"/>
    </source>
</evidence>
<name>A0A9D1SY43_9FIRM</name>
<feature type="transmembrane region" description="Helical" evidence="1">
    <location>
        <begin position="142"/>
        <end position="165"/>
    </location>
</feature>
<reference evidence="2" key="2">
    <citation type="journal article" date="2021" name="PeerJ">
        <title>Extensive microbial diversity within the chicken gut microbiome revealed by metagenomics and culture.</title>
        <authorList>
            <person name="Gilroy R."/>
            <person name="Ravi A."/>
            <person name="Getino M."/>
            <person name="Pursley I."/>
            <person name="Horton D.L."/>
            <person name="Alikhan N.F."/>
            <person name="Baker D."/>
            <person name="Gharbi K."/>
            <person name="Hall N."/>
            <person name="Watson M."/>
            <person name="Adriaenssens E.M."/>
            <person name="Foster-Nyarko E."/>
            <person name="Jarju S."/>
            <person name="Secka A."/>
            <person name="Antonio M."/>
            <person name="Oren A."/>
            <person name="Chaudhuri R.R."/>
            <person name="La Ragione R."/>
            <person name="Hildebrand F."/>
            <person name="Pallen M.J."/>
        </authorList>
    </citation>
    <scope>NUCLEOTIDE SEQUENCE</scope>
    <source>
        <strain evidence="2">23406</strain>
    </source>
</reference>
<dbReference type="AlphaFoldDB" id="A0A9D1SY43"/>
<dbReference type="Proteomes" id="UP000886891">
    <property type="component" value="Unassembled WGS sequence"/>
</dbReference>
<accession>A0A9D1SY43</accession>